<keyword evidence="1" id="KW-1133">Transmembrane helix</keyword>
<keyword evidence="4" id="KW-1185">Reference proteome</keyword>
<keyword evidence="1" id="KW-0812">Transmembrane</keyword>
<evidence type="ECO:0000256" key="2">
    <source>
        <dbReference type="SAM" id="SignalP"/>
    </source>
</evidence>
<sequence>MVKKFVFILVSIAMYQPLWAQDIAPKGVFLTDSIMIGEEISYTLSVKYPKGWQIVFPDSTYDYAPFEFNRKTYISTVSDSTWAFDSVTYVLSSFEIDPIQQLQLPIYVLQKNDSIEILSDPDSVYFHDMITQLPDSIVLKNNVAFRELIYSYNYLYIGIGTAVILLILVGGYFLFRKTIHAKYQLYFLQRDYRRFVQQYEADMQRIQNGKDNTAAIEGLVLSWKTFMERMENRPFTKYTTREIIAAGYGGEELNGTLRKIDQSIYGKVAIEDMHQNLSALSQFTSNQFEIKKQEIKKQETNNG</sequence>
<evidence type="ECO:0000256" key="1">
    <source>
        <dbReference type="SAM" id="Phobius"/>
    </source>
</evidence>
<gene>
    <name evidence="3" type="ORF">SAMN04488028_109100</name>
</gene>
<feature type="chain" id="PRO_5012680678" description="Oxygen tolerance" evidence="2">
    <location>
        <begin position="21"/>
        <end position="303"/>
    </location>
</feature>
<name>A0A1M6VLD8_REIAG</name>
<feature type="transmembrane region" description="Helical" evidence="1">
    <location>
        <begin position="154"/>
        <end position="175"/>
    </location>
</feature>
<dbReference type="AlphaFoldDB" id="A0A1M6VLD8"/>
<evidence type="ECO:0008006" key="5">
    <source>
        <dbReference type="Google" id="ProtNLM"/>
    </source>
</evidence>
<keyword evidence="2" id="KW-0732">Signal</keyword>
<dbReference type="STRING" id="156994.SAMN04488028_109100"/>
<evidence type="ECO:0000313" key="3">
    <source>
        <dbReference type="EMBL" id="SHK82310.1"/>
    </source>
</evidence>
<feature type="signal peptide" evidence="2">
    <location>
        <begin position="1"/>
        <end position="20"/>
    </location>
</feature>
<keyword evidence="1" id="KW-0472">Membrane</keyword>
<dbReference type="EMBL" id="FRAA01000009">
    <property type="protein sequence ID" value="SHK82310.1"/>
    <property type="molecule type" value="Genomic_DNA"/>
</dbReference>
<proteinExistence type="predicted"/>
<accession>A0A1M6VLD8</accession>
<reference evidence="4" key="1">
    <citation type="submission" date="2016-11" db="EMBL/GenBank/DDBJ databases">
        <authorList>
            <person name="Varghese N."/>
            <person name="Submissions S."/>
        </authorList>
    </citation>
    <scope>NUCLEOTIDE SEQUENCE [LARGE SCALE GENOMIC DNA]</scope>
    <source>
        <strain evidence="4">DSM 26134</strain>
    </source>
</reference>
<protein>
    <recommendedName>
        <fullName evidence="5">Oxygen tolerance</fullName>
    </recommendedName>
</protein>
<evidence type="ECO:0000313" key="4">
    <source>
        <dbReference type="Proteomes" id="UP000184474"/>
    </source>
</evidence>
<organism evidence="3 4">
    <name type="scientific">Reichenbachiella agariperforans</name>
    <dbReference type="NCBI Taxonomy" id="156994"/>
    <lineage>
        <taxon>Bacteria</taxon>
        <taxon>Pseudomonadati</taxon>
        <taxon>Bacteroidota</taxon>
        <taxon>Cytophagia</taxon>
        <taxon>Cytophagales</taxon>
        <taxon>Reichenbachiellaceae</taxon>
        <taxon>Reichenbachiella</taxon>
    </lineage>
</organism>
<dbReference type="Proteomes" id="UP000184474">
    <property type="component" value="Unassembled WGS sequence"/>
</dbReference>